<gene>
    <name evidence="2" type="ORF">PRUPE_2G083000</name>
</gene>
<protein>
    <submittedName>
        <fullName evidence="2">Uncharacterized protein</fullName>
    </submittedName>
</protein>
<dbReference type="Gramene" id="ONI21709">
    <property type="protein sequence ID" value="ONI21709"/>
    <property type="gene ID" value="PRUPE_2G083000"/>
</dbReference>
<keyword evidence="1" id="KW-1133">Transmembrane helix</keyword>
<dbReference type="EMBL" id="CM007652">
    <property type="protein sequence ID" value="ONI21709.1"/>
    <property type="molecule type" value="Genomic_DNA"/>
</dbReference>
<organism evidence="2 3">
    <name type="scientific">Prunus persica</name>
    <name type="common">Peach</name>
    <name type="synonym">Amygdalus persica</name>
    <dbReference type="NCBI Taxonomy" id="3760"/>
    <lineage>
        <taxon>Eukaryota</taxon>
        <taxon>Viridiplantae</taxon>
        <taxon>Streptophyta</taxon>
        <taxon>Embryophyta</taxon>
        <taxon>Tracheophyta</taxon>
        <taxon>Spermatophyta</taxon>
        <taxon>Magnoliopsida</taxon>
        <taxon>eudicotyledons</taxon>
        <taxon>Gunneridae</taxon>
        <taxon>Pentapetalae</taxon>
        <taxon>rosids</taxon>
        <taxon>fabids</taxon>
        <taxon>Rosales</taxon>
        <taxon>Rosaceae</taxon>
        <taxon>Amygdaloideae</taxon>
        <taxon>Amygdaleae</taxon>
        <taxon>Prunus</taxon>
    </lineage>
</organism>
<evidence type="ECO:0000313" key="3">
    <source>
        <dbReference type="Proteomes" id="UP000006882"/>
    </source>
</evidence>
<keyword evidence="3" id="KW-1185">Reference proteome</keyword>
<dbReference type="AlphaFoldDB" id="A0A251QD39"/>
<dbReference type="Proteomes" id="UP000006882">
    <property type="component" value="Chromosome G2"/>
</dbReference>
<keyword evidence="1" id="KW-0472">Membrane</keyword>
<evidence type="ECO:0000313" key="2">
    <source>
        <dbReference type="EMBL" id="ONI21709.1"/>
    </source>
</evidence>
<proteinExistence type="predicted"/>
<sequence length="72" mass="8424">MHYLHSIITCSASHQSRTLFRKFSLTSRSKCRLFLAAIATVTSLIRLFLDGFQSFSKAWPALHTNKTWWRCF</sequence>
<accession>A0A251QD39</accession>
<name>A0A251QD39_PRUPE</name>
<feature type="transmembrane region" description="Helical" evidence="1">
    <location>
        <begin position="31"/>
        <end position="49"/>
    </location>
</feature>
<evidence type="ECO:0000256" key="1">
    <source>
        <dbReference type="SAM" id="Phobius"/>
    </source>
</evidence>
<keyword evidence="1" id="KW-0812">Transmembrane</keyword>
<reference evidence="2 3" key="1">
    <citation type="journal article" date="2013" name="Nat. Genet.">
        <title>The high-quality draft genome of peach (Prunus persica) identifies unique patterns of genetic diversity, domestication and genome evolution.</title>
        <authorList>
            <consortium name="International Peach Genome Initiative"/>
            <person name="Verde I."/>
            <person name="Abbott A.G."/>
            <person name="Scalabrin S."/>
            <person name="Jung S."/>
            <person name="Shu S."/>
            <person name="Marroni F."/>
            <person name="Zhebentyayeva T."/>
            <person name="Dettori M.T."/>
            <person name="Grimwood J."/>
            <person name="Cattonaro F."/>
            <person name="Zuccolo A."/>
            <person name="Rossini L."/>
            <person name="Jenkins J."/>
            <person name="Vendramin E."/>
            <person name="Meisel L.A."/>
            <person name="Decroocq V."/>
            <person name="Sosinski B."/>
            <person name="Prochnik S."/>
            <person name="Mitros T."/>
            <person name="Policriti A."/>
            <person name="Cipriani G."/>
            <person name="Dondini L."/>
            <person name="Ficklin S."/>
            <person name="Goodstein D.M."/>
            <person name="Xuan P."/>
            <person name="Del Fabbro C."/>
            <person name="Aramini V."/>
            <person name="Copetti D."/>
            <person name="Gonzalez S."/>
            <person name="Horner D.S."/>
            <person name="Falchi R."/>
            <person name="Lucas S."/>
            <person name="Mica E."/>
            <person name="Maldonado J."/>
            <person name="Lazzari B."/>
            <person name="Bielenberg D."/>
            <person name="Pirona R."/>
            <person name="Miculan M."/>
            <person name="Barakat A."/>
            <person name="Testolin R."/>
            <person name="Stella A."/>
            <person name="Tartarini S."/>
            <person name="Tonutti P."/>
            <person name="Arus P."/>
            <person name="Orellana A."/>
            <person name="Wells C."/>
            <person name="Main D."/>
            <person name="Vizzotto G."/>
            <person name="Silva H."/>
            <person name="Salamini F."/>
            <person name="Schmutz J."/>
            <person name="Morgante M."/>
            <person name="Rokhsar D.S."/>
        </authorList>
    </citation>
    <scope>NUCLEOTIDE SEQUENCE [LARGE SCALE GENOMIC DNA]</scope>
    <source>
        <strain evidence="3">cv. Nemared</strain>
    </source>
</reference>